<evidence type="ECO:0000256" key="3">
    <source>
        <dbReference type="ARBA" id="ARBA00022801"/>
    </source>
</evidence>
<dbReference type="EMBL" id="WINI01000008">
    <property type="protein sequence ID" value="MQR02086.1"/>
    <property type="molecule type" value="Genomic_DNA"/>
</dbReference>
<evidence type="ECO:0000256" key="4">
    <source>
        <dbReference type="ARBA" id="ARBA00022806"/>
    </source>
</evidence>
<proteinExistence type="inferred from homology"/>
<keyword evidence="5" id="KW-0067">ATP-binding</keyword>
<feature type="domain" description="DNA2/NAM7 helicase-like C-terminal" evidence="7">
    <location>
        <begin position="1017"/>
        <end position="1179"/>
    </location>
</feature>
<dbReference type="PANTHER" id="PTHR43788">
    <property type="entry name" value="DNA2/NAM7 HELICASE FAMILY MEMBER"/>
    <property type="match status" value="1"/>
</dbReference>
<dbReference type="Proteomes" id="UP000451565">
    <property type="component" value="Unassembled WGS sequence"/>
</dbReference>
<gene>
    <name evidence="8" type="ORF">GEV47_15525</name>
</gene>
<keyword evidence="4" id="KW-0347">Helicase</keyword>
<dbReference type="InterPro" id="IPR041677">
    <property type="entry name" value="DNA2/NAM7_AAA_11"/>
</dbReference>
<dbReference type="SUPFAM" id="SSF52540">
    <property type="entry name" value="P-loop containing nucleoside triphosphate hydrolases"/>
    <property type="match status" value="1"/>
</dbReference>
<keyword evidence="9" id="KW-1185">Reference proteome</keyword>
<evidence type="ECO:0000256" key="5">
    <source>
        <dbReference type="ARBA" id="ARBA00022840"/>
    </source>
</evidence>
<reference evidence="8 9" key="1">
    <citation type="submission" date="2019-10" db="EMBL/GenBank/DDBJ databases">
        <title>Glaciimonas soli sp. nov., a psychrophilic bacterium isolated from the forest soil of a high elevation mountain in Taiwan.</title>
        <authorList>
            <person name="Wang L.-T."/>
            <person name="Shieh W.Y."/>
        </authorList>
    </citation>
    <scope>NUCLEOTIDE SEQUENCE [LARGE SCALE GENOMIC DNA]</scope>
    <source>
        <strain evidence="8 9">GS1</strain>
    </source>
</reference>
<evidence type="ECO:0000256" key="1">
    <source>
        <dbReference type="ARBA" id="ARBA00007913"/>
    </source>
</evidence>
<evidence type="ECO:0000313" key="9">
    <source>
        <dbReference type="Proteomes" id="UP000451565"/>
    </source>
</evidence>
<evidence type="ECO:0000259" key="7">
    <source>
        <dbReference type="Pfam" id="PF13087"/>
    </source>
</evidence>
<evidence type="ECO:0000256" key="2">
    <source>
        <dbReference type="ARBA" id="ARBA00022741"/>
    </source>
</evidence>
<dbReference type="Gene3D" id="3.40.50.300">
    <property type="entry name" value="P-loop containing nucleotide triphosphate hydrolases"/>
    <property type="match status" value="3"/>
</dbReference>
<comment type="caution">
    <text evidence="8">The sequence shown here is derived from an EMBL/GenBank/DDBJ whole genome shotgun (WGS) entry which is preliminary data.</text>
</comment>
<dbReference type="OrthoDB" id="9757917at2"/>
<protein>
    <recommendedName>
        <fullName evidence="10">AAA domain-containing protein</fullName>
    </recommendedName>
</protein>
<dbReference type="RefSeq" id="WP_153235714.1">
    <property type="nucleotide sequence ID" value="NZ_WINI01000008.1"/>
</dbReference>
<keyword evidence="2" id="KW-0547">Nucleotide-binding</keyword>
<dbReference type="GO" id="GO:0016787">
    <property type="term" value="F:hydrolase activity"/>
    <property type="evidence" value="ECO:0007669"/>
    <property type="project" value="UniProtKB-KW"/>
</dbReference>
<dbReference type="GO" id="GO:0043139">
    <property type="term" value="F:5'-3' DNA helicase activity"/>
    <property type="evidence" value="ECO:0007669"/>
    <property type="project" value="TreeGrafter"/>
</dbReference>
<comment type="similarity">
    <text evidence="1">Belongs to the DNA2/NAM7 helicase family.</text>
</comment>
<evidence type="ECO:0008006" key="10">
    <source>
        <dbReference type="Google" id="ProtNLM"/>
    </source>
</evidence>
<dbReference type="InterPro" id="IPR041679">
    <property type="entry name" value="DNA2/NAM7-like_C"/>
</dbReference>
<sequence length="1211" mass="133298">MKQEATTAALNAANFWMGIECLSPNAAPKTGKDAATNAITYDIKCETEMPWLDLEKINLLSAHENKTTGSTDFNNTWRFTAYCSLLSMPIVIEEIRAHLGAVPNALSEYRPGNPAATLGMSLDRRGMVVDVPFISSMPWAIGQLSNTPKNTKIDFTGFFGLNALQDKLTSAIVDLLFRRGVLAKDGSPALIDALSAEMQEQIAADYTQRTITLQDINDVCALVFEMIGWHPTEIISALRIQAKPVSVKVDQSGNASNDTDLLNSFYVEDIHLVANAIERGDTGAALNDYMTAQLPDERVDIRAPHDQTVTQGVVPRKMPLGCWPSQHPLVLAQQFAVNTIHQKLGTGSGIFSVNGPPGTGKTTLLRDVMASIIVDRASTMATYDDPLSAFHTEIKIEGWKHGKVWAVDPQLCGKSIVVTSANNGAVENITKELPARKALPASSTLEYFSALSDSIAADFGAKERKHGATWGVFSAALGSKSNRTAFFKHFSQPVGKNAASTVPAHPLRTLWEVVAEEGVALPWQEAKTAFEQARQRVEQEQRHTQQIADAIATLHIIVTQLNAAQTTKINCIQKQVQLTAKRDQQCVRLQDAKLAHQKLARLHFVSQERDKAAEQLQHIQTALAADPVDTAVSTVAMLEESLHDVSENLRRSELLLHSHLQGKPGLFGRLLNWKLSAEWAKNLTLAQQDYKTCGDDVIRTRTGLKAAQRMVEQRQKLLAERDETQHKYAAAANSCQNAGLDPFEKHRLDPAQLLLAKTQYQTATDSLAHTQLEWEQHGQLTETAKDKVGVLLQQEKRQRLLLQDWHITDTMISTWCGEGLSEDQLQLASPWLRQEYFTARQDLFCAAMNLHASFIVASWQKLKNTLLALRFLNDGKITAGNVDGGIVQLWEALFLVVPVVSTTFASFPRMFKGWGRESIGWLLIDEAGQATPQQAMGAIWRARRAVVVGDPLQLEPIVTLPTEALEPLRLRCGARSAYNPNNSSAQVLADMANPIGTMLGTDDLQKWVGSPLRVHRRCLHTMFAVSNAIAYDGMMVYGTAKDERDMWFGESCWINVPAREAQGNCVPAQVELAANMISDFVKQYGLKTNGEFNLYVITPFRDTNAALDKALYSKIGGQKKGMHGTVHTFQGKEADVVLIVLGGDPKKPGSISSFAAAKPNLLNVAVTRAKKRIYVIGDHAQWANHHYFDSLAAALPVKSDIVLIGPEYVDA</sequence>
<evidence type="ECO:0000313" key="8">
    <source>
        <dbReference type="EMBL" id="MQR02086.1"/>
    </source>
</evidence>
<organism evidence="8 9">
    <name type="scientific">Glaciimonas soli</name>
    <dbReference type="NCBI Taxonomy" id="2590999"/>
    <lineage>
        <taxon>Bacteria</taxon>
        <taxon>Pseudomonadati</taxon>
        <taxon>Pseudomonadota</taxon>
        <taxon>Betaproteobacteria</taxon>
        <taxon>Burkholderiales</taxon>
        <taxon>Oxalobacteraceae</taxon>
        <taxon>Glaciimonas</taxon>
    </lineage>
</organism>
<name>A0A843YZW3_9BURK</name>
<dbReference type="InterPro" id="IPR050534">
    <property type="entry name" value="Coronavir_polyprotein_1ab"/>
</dbReference>
<dbReference type="PANTHER" id="PTHR43788:SF8">
    <property type="entry name" value="DNA-BINDING PROTEIN SMUBP-2"/>
    <property type="match status" value="1"/>
</dbReference>
<dbReference type="AlphaFoldDB" id="A0A843YZW3"/>
<accession>A0A843YZW3</accession>
<dbReference type="Pfam" id="PF13087">
    <property type="entry name" value="AAA_12"/>
    <property type="match status" value="1"/>
</dbReference>
<dbReference type="Pfam" id="PF13086">
    <property type="entry name" value="AAA_11"/>
    <property type="match status" value="1"/>
</dbReference>
<dbReference type="InterPro" id="IPR027417">
    <property type="entry name" value="P-loop_NTPase"/>
</dbReference>
<dbReference type="GO" id="GO:0005524">
    <property type="term" value="F:ATP binding"/>
    <property type="evidence" value="ECO:0007669"/>
    <property type="project" value="UniProtKB-KW"/>
</dbReference>
<keyword evidence="3" id="KW-0378">Hydrolase</keyword>
<feature type="domain" description="DNA2/NAM7 helicase helicase" evidence="6">
    <location>
        <begin position="915"/>
        <end position="958"/>
    </location>
</feature>
<evidence type="ECO:0000259" key="6">
    <source>
        <dbReference type="Pfam" id="PF13086"/>
    </source>
</evidence>